<evidence type="ECO:0000256" key="3">
    <source>
        <dbReference type="ARBA" id="ARBA00006672"/>
    </source>
</evidence>
<dbReference type="PANTHER" id="PTHR10044:SF115">
    <property type="entry name" value="E3 UBIQUITIN-PROTEIN LIGASE XIAP"/>
    <property type="match status" value="1"/>
</dbReference>
<organism evidence="20 21">
    <name type="scientific">Oryzias latipes</name>
    <name type="common">Japanese rice fish</name>
    <name type="synonym">Japanese killifish</name>
    <dbReference type="NCBI Taxonomy" id="8090"/>
    <lineage>
        <taxon>Eukaryota</taxon>
        <taxon>Metazoa</taxon>
        <taxon>Chordata</taxon>
        <taxon>Craniata</taxon>
        <taxon>Vertebrata</taxon>
        <taxon>Euteleostomi</taxon>
        <taxon>Actinopterygii</taxon>
        <taxon>Neopterygii</taxon>
        <taxon>Teleostei</taxon>
        <taxon>Neoteleostei</taxon>
        <taxon>Acanthomorphata</taxon>
        <taxon>Ovalentaria</taxon>
        <taxon>Atherinomorphae</taxon>
        <taxon>Beloniformes</taxon>
        <taxon>Adrianichthyidae</taxon>
        <taxon>Oryziinae</taxon>
        <taxon>Oryzias</taxon>
    </lineage>
</organism>
<dbReference type="GO" id="GO:0008270">
    <property type="term" value="F:zinc ion binding"/>
    <property type="evidence" value="ECO:0007669"/>
    <property type="project" value="UniProtKB-KW"/>
</dbReference>
<keyword evidence="8" id="KW-0053">Apoptosis</keyword>
<dbReference type="InterPro" id="IPR001370">
    <property type="entry name" value="BIR_rpt"/>
</dbReference>
<dbReference type="SUPFAM" id="SSF57924">
    <property type="entry name" value="Inhibitor of apoptosis (IAP) repeat"/>
    <property type="match status" value="3"/>
</dbReference>
<evidence type="ECO:0000256" key="11">
    <source>
        <dbReference type="ARBA" id="ARBA00022771"/>
    </source>
</evidence>
<dbReference type="FunFam" id="1.10.1170.10:FF:000027">
    <property type="entry name" value="Baculoviral IAP repeat-containing 7"/>
    <property type="match status" value="1"/>
</dbReference>
<reference evidence="20" key="4">
    <citation type="submission" date="2025-09" db="UniProtKB">
        <authorList>
            <consortium name="Ensembl"/>
        </authorList>
    </citation>
    <scope>IDENTIFICATION</scope>
    <source>
        <strain evidence="20">HSOK</strain>
    </source>
</reference>
<dbReference type="SMART" id="SM00238">
    <property type="entry name" value="BIR"/>
    <property type="match status" value="3"/>
</dbReference>
<evidence type="ECO:0000256" key="15">
    <source>
        <dbReference type="ARBA" id="ARBA00044214"/>
    </source>
</evidence>
<evidence type="ECO:0000256" key="9">
    <source>
        <dbReference type="ARBA" id="ARBA00022723"/>
    </source>
</evidence>
<evidence type="ECO:0000256" key="6">
    <source>
        <dbReference type="ARBA" id="ARBA00022679"/>
    </source>
</evidence>
<dbReference type="Proteomes" id="UP000265200">
    <property type="component" value="Chromosome 10"/>
</dbReference>
<dbReference type="Gene3D" id="3.30.40.10">
    <property type="entry name" value="Zinc/RING finger domain, C3HC4 (zinc finger)"/>
    <property type="match status" value="1"/>
</dbReference>
<dbReference type="PROSITE" id="PS50143">
    <property type="entry name" value="BIR_REPEAT_2"/>
    <property type="match status" value="3"/>
</dbReference>
<comment type="similarity">
    <text evidence="3">Belongs to the IAP family.</text>
</comment>
<dbReference type="CDD" id="cd00022">
    <property type="entry name" value="BIR"/>
    <property type="match status" value="3"/>
</dbReference>
<reference evidence="20 21" key="2">
    <citation type="submission" date="2017-04" db="EMBL/GenBank/DDBJ databases">
        <title>CpG methylation of centromeres and impact of large insertions on vertebrate speciation.</title>
        <authorList>
            <person name="Ichikawa K."/>
            <person name="Yoshimura J."/>
            <person name="Morishita S."/>
        </authorList>
    </citation>
    <scope>NUCLEOTIDE SEQUENCE</scope>
    <source>
        <strain evidence="20 21">HSOK</strain>
    </source>
</reference>
<keyword evidence="12" id="KW-0833">Ubl conjugation pathway</keyword>
<dbReference type="FunFam" id="1.10.1170.10:FF:000018">
    <property type="entry name" value="X-linked inhibitor of apoptosis"/>
    <property type="match status" value="1"/>
</dbReference>
<evidence type="ECO:0000313" key="21">
    <source>
        <dbReference type="Proteomes" id="UP000265200"/>
    </source>
</evidence>
<evidence type="ECO:0000256" key="13">
    <source>
        <dbReference type="ARBA" id="ARBA00022833"/>
    </source>
</evidence>
<keyword evidence="11 18" id="KW-0863">Zinc-finger</keyword>
<keyword evidence="9" id="KW-0479">Metal-binding</keyword>
<dbReference type="InterPro" id="IPR050784">
    <property type="entry name" value="IAP"/>
</dbReference>
<reference key="1">
    <citation type="journal article" date="2007" name="Nature">
        <title>The medaka draft genome and insights into vertebrate genome evolution.</title>
        <authorList>
            <person name="Kasahara M."/>
            <person name="Naruse K."/>
            <person name="Sasaki S."/>
            <person name="Nakatani Y."/>
            <person name="Qu W."/>
            <person name="Ahsan B."/>
            <person name="Yamada T."/>
            <person name="Nagayasu Y."/>
            <person name="Doi K."/>
            <person name="Kasai Y."/>
            <person name="Jindo T."/>
            <person name="Kobayashi D."/>
            <person name="Shimada A."/>
            <person name="Toyoda A."/>
            <person name="Kuroki Y."/>
            <person name="Fujiyama A."/>
            <person name="Sasaki T."/>
            <person name="Shimizu A."/>
            <person name="Asakawa S."/>
            <person name="Shimizu N."/>
            <person name="Hashimoto S."/>
            <person name="Yang J."/>
            <person name="Lee Y."/>
            <person name="Matsushima K."/>
            <person name="Sugano S."/>
            <person name="Sakaizumi M."/>
            <person name="Narita T."/>
            <person name="Ohishi K."/>
            <person name="Haga S."/>
            <person name="Ohta F."/>
            <person name="Nomoto H."/>
            <person name="Nogata K."/>
            <person name="Morishita T."/>
            <person name="Endo T."/>
            <person name="Shin-I T."/>
            <person name="Takeda H."/>
            <person name="Morishita S."/>
            <person name="Kohara Y."/>
        </authorList>
    </citation>
    <scope>NUCLEOTIDE SEQUENCE [LARGE SCALE GENOMIC DNA]</scope>
    <source>
        <strain>Hd-rR</strain>
    </source>
</reference>
<evidence type="ECO:0000259" key="19">
    <source>
        <dbReference type="PROSITE" id="PS50089"/>
    </source>
</evidence>
<dbReference type="EC" id="2.3.2.27" evidence="4"/>
<dbReference type="Gene3D" id="1.10.1170.10">
    <property type="entry name" value="Inhibitor Of Apoptosis Protein (2mihbC-IAP-1), Chain A"/>
    <property type="match status" value="3"/>
</dbReference>
<reference evidence="20" key="3">
    <citation type="submission" date="2025-08" db="UniProtKB">
        <authorList>
            <consortium name="Ensembl"/>
        </authorList>
    </citation>
    <scope>IDENTIFICATION</scope>
    <source>
        <strain evidence="20">HSOK</strain>
    </source>
</reference>
<evidence type="ECO:0000256" key="17">
    <source>
        <dbReference type="ARBA" id="ARBA00044244"/>
    </source>
</evidence>
<comment type="catalytic activity">
    <reaction evidence="1">
        <text>S-ubiquitinyl-[E2 ubiquitin-conjugating enzyme]-L-cysteine + [acceptor protein]-L-lysine = [E2 ubiquitin-conjugating enzyme]-L-cysteine + N(6)-ubiquitinyl-[acceptor protein]-L-lysine.</text>
        <dbReference type="EC" id="2.3.2.27"/>
    </reaction>
</comment>
<comment type="subcellular location">
    <subcellularLocation>
        <location evidence="2">Cytoplasm</location>
    </subcellularLocation>
</comment>
<keyword evidence="6" id="KW-0808">Transferase</keyword>
<dbReference type="PANTHER" id="PTHR10044">
    <property type="entry name" value="INHIBITOR OF APOPTOSIS"/>
    <property type="match status" value="1"/>
</dbReference>
<dbReference type="InterPro" id="IPR001841">
    <property type="entry name" value="Znf_RING"/>
</dbReference>
<evidence type="ECO:0000256" key="14">
    <source>
        <dbReference type="ARBA" id="ARBA00044089"/>
    </source>
</evidence>
<dbReference type="FunFam" id="1.10.1170.10:FF:000002">
    <property type="entry name" value="Baculoviral IAP repeat containing 7"/>
    <property type="match status" value="1"/>
</dbReference>
<accession>A0A3P9HHY2</accession>
<name>A0A3P9HHY2_ORYLA</name>
<evidence type="ECO:0000256" key="4">
    <source>
        <dbReference type="ARBA" id="ARBA00012483"/>
    </source>
</evidence>
<keyword evidence="5" id="KW-0963">Cytoplasm</keyword>
<evidence type="ECO:0000256" key="12">
    <source>
        <dbReference type="ARBA" id="ARBA00022786"/>
    </source>
</evidence>
<evidence type="ECO:0000256" key="8">
    <source>
        <dbReference type="ARBA" id="ARBA00022703"/>
    </source>
</evidence>
<evidence type="ECO:0000256" key="2">
    <source>
        <dbReference type="ARBA" id="ARBA00004496"/>
    </source>
</evidence>
<protein>
    <recommendedName>
        <fullName evidence="14">E3 ubiquitin-protein ligase XIAP</fullName>
        <ecNumber evidence="4">2.3.2.27</ecNumber>
    </recommendedName>
    <alternativeName>
        <fullName evidence="15">Baculoviral IAP repeat-containing protein 4</fullName>
    </alternativeName>
    <alternativeName>
        <fullName evidence="17">RING-type E3 ubiquitin transferase XIAP</fullName>
    </alternativeName>
    <alternativeName>
        <fullName evidence="16">X-linked inhibitor of apoptosis protein</fullName>
    </alternativeName>
</protein>
<keyword evidence="7" id="KW-0879">Wnt signaling pathway</keyword>
<proteinExistence type="inferred from homology"/>
<evidence type="ECO:0000256" key="5">
    <source>
        <dbReference type="ARBA" id="ARBA00022490"/>
    </source>
</evidence>
<evidence type="ECO:0000256" key="7">
    <source>
        <dbReference type="ARBA" id="ARBA00022687"/>
    </source>
</evidence>
<keyword evidence="10" id="KW-0677">Repeat</keyword>
<dbReference type="PROSITE" id="PS50089">
    <property type="entry name" value="ZF_RING_2"/>
    <property type="match status" value="1"/>
</dbReference>
<dbReference type="AlphaFoldDB" id="A0A3P9HHY2"/>
<dbReference type="InterPro" id="IPR013083">
    <property type="entry name" value="Znf_RING/FYVE/PHD"/>
</dbReference>
<evidence type="ECO:0000256" key="10">
    <source>
        <dbReference type="ARBA" id="ARBA00022737"/>
    </source>
</evidence>
<sequence>KILFSKCVTVFAFFQDGNWESDSTIDYSKINNRLESFYNSSWSKKVSPLQLAEAGFIFTGVSDRVRCFSCQKTVENWSQEDDPVDRHIQVSPSCTFLRCTHYNRFKSNPHMPLSNGGLHDGTEGYIDYQLRTRAIVDEAPYPRNRNMKSEEARLETFSSWPRSAPVRPRDLAQAGLFYLGKEDKVECFSCGGKLSGWEPGDTPWNEHEKHFSHCFYILGHDVGNVPLERDAGENEETGSRNQHRKPVNLENLDERLDTFARVQHPIDHELLAKAGFYSKGVGDGVICFRCGGGLKDWDPEDNPWEEHAKYYPGCSFLLSEKGQEFVNTIQLQEPKYSQQVRHIISPRLKNQFLKLLQFPSFFENPLEELEKLRQEKRCKICLDKSACIVFIPCGHLASCKACSDKLNQCPICCAAIAQKIRTFIA</sequence>
<evidence type="ECO:0000313" key="20">
    <source>
        <dbReference type="Ensembl" id="ENSORLP00015007382.1"/>
    </source>
</evidence>
<evidence type="ECO:0000256" key="16">
    <source>
        <dbReference type="ARBA" id="ARBA00044224"/>
    </source>
</evidence>
<dbReference type="SMART" id="SM00184">
    <property type="entry name" value="RING"/>
    <property type="match status" value="1"/>
</dbReference>
<evidence type="ECO:0000256" key="1">
    <source>
        <dbReference type="ARBA" id="ARBA00000900"/>
    </source>
</evidence>
<dbReference type="Ensembl" id="ENSORLT00015002610.1">
    <property type="protein sequence ID" value="ENSORLP00015007382.1"/>
    <property type="gene ID" value="ENSORLG00015008248.1"/>
</dbReference>
<dbReference type="Pfam" id="PF13920">
    <property type="entry name" value="zf-C3HC4_3"/>
    <property type="match status" value="1"/>
</dbReference>
<feature type="domain" description="RING-type" evidence="19">
    <location>
        <begin position="378"/>
        <end position="412"/>
    </location>
</feature>
<evidence type="ECO:0000256" key="18">
    <source>
        <dbReference type="PROSITE-ProRule" id="PRU00175"/>
    </source>
</evidence>
<dbReference type="Pfam" id="PF00653">
    <property type="entry name" value="BIR"/>
    <property type="match status" value="3"/>
</dbReference>
<dbReference type="PROSITE" id="PS01282">
    <property type="entry name" value="BIR_REPEAT_1"/>
    <property type="match status" value="1"/>
</dbReference>
<keyword evidence="13" id="KW-0862">Zinc</keyword>